<evidence type="ECO:0000313" key="2">
    <source>
        <dbReference type="EMBL" id="KAG7344390.1"/>
    </source>
</evidence>
<dbReference type="Proteomes" id="UP000693970">
    <property type="component" value="Unassembled WGS sequence"/>
</dbReference>
<organism evidence="2 3">
    <name type="scientific">Nitzschia inconspicua</name>
    <dbReference type="NCBI Taxonomy" id="303405"/>
    <lineage>
        <taxon>Eukaryota</taxon>
        <taxon>Sar</taxon>
        <taxon>Stramenopiles</taxon>
        <taxon>Ochrophyta</taxon>
        <taxon>Bacillariophyta</taxon>
        <taxon>Bacillariophyceae</taxon>
        <taxon>Bacillariophycidae</taxon>
        <taxon>Bacillariales</taxon>
        <taxon>Bacillariaceae</taxon>
        <taxon>Nitzschia</taxon>
    </lineage>
</organism>
<protein>
    <submittedName>
        <fullName evidence="2">Uncharacterized protein</fullName>
    </submittedName>
</protein>
<accession>A0A9K3KIL7</accession>
<comment type="caution">
    <text evidence="2">The sequence shown here is derived from an EMBL/GenBank/DDBJ whole genome shotgun (WGS) entry which is preliminary data.</text>
</comment>
<feature type="compositionally biased region" description="Basic and acidic residues" evidence="1">
    <location>
        <begin position="84"/>
        <end position="101"/>
    </location>
</feature>
<feature type="region of interest" description="Disordered" evidence="1">
    <location>
        <begin position="38"/>
        <end position="103"/>
    </location>
</feature>
<sequence>MLQSALIPKLGASKDLRVTSPGPVNCAIAAVNIQKRNLHGKKKKQTRCDHRSRTVGKDDKDDSDDSKKRLKAVSHAGKNLIPNHADKEANISSHADKESTPNRRTYADVLRGCEGPKANVAYVNGTVGKDNENVCRGSTDGVVCANKIGDGVASTKEKSNNKKGTEDAVTFLI</sequence>
<evidence type="ECO:0000256" key="1">
    <source>
        <dbReference type="SAM" id="MobiDB-lite"/>
    </source>
</evidence>
<proteinExistence type="predicted"/>
<feature type="compositionally biased region" description="Basic and acidic residues" evidence="1">
    <location>
        <begin position="46"/>
        <end position="60"/>
    </location>
</feature>
<reference evidence="2" key="2">
    <citation type="submission" date="2021-04" db="EMBL/GenBank/DDBJ databases">
        <authorList>
            <person name="Podell S."/>
        </authorList>
    </citation>
    <scope>NUCLEOTIDE SEQUENCE</scope>
    <source>
        <strain evidence="2">Hildebrandi</strain>
    </source>
</reference>
<dbReference type="EMBL" id="JAGRRH010000023">
    <property type="protein sequence ID" value="KAG7344390.1"/>
    <property type="molecule type" value="Genomic_DNA"/>
</dbReference>
<keyword evidence="3" id="KW-1185">Reference proteome</keyword>
<dbReference type="AlphaFoldDB" id="A0A9K3KIL7"/>
<evidence type="ECO:0000313" key="3">
    <source>
        <dbReference type="Proteomes" id="UP000693970"/>
    </source>
</evidence>
<name>A0A9K3KIL7_9STRA</name>
<reference evidence="2" key="1">
    <citation type="journal article" date="2021" name="Sci. Rep.">
        <title>Diploid genomic architecture of Nitzschia inconspicua, an elite biomass production diatom.</title>
        <authorList>
            <person name="Oliver A."/>
            <person name="Podell S."/>
            <person name="Pinowska A."/>
            <person name="Traller J.C."/>
            <person name="Smith S.R."/>
            <person name="McClure R."/>
            <person name="Beliaev A."/>
            <person name="Bohutskyi P."/>
            <person name="Hill E.A."/>
            <person name="Rabines A."/>
            <person name="Zheng H."/>
            <person name="Allen L.Z."/>
            <person name="Kuo A."/>
            <person name="Grigoriev I.V."/>
            <person name="Allen A.E."/>
            <person name="Hazlebeck D."/>
            <person name="Allen E.E."/>
        </authorList>
    </citation>
    <scope>NUCLEOTIDE SEQUENCE</scope>
    <source>
        <strain evidence="2">Hildebrandi</strain>
    </source>
</reference>
<gene>
    <name evidence="2" type="ORF">IV203_022398</name>
</gene>